<dbReference type="Gene3D" id="1.10.260.40">
    <property type="entry name" value="lambda repressor-like DNA-binding domains"/>
    <property type="match status" value="1"/>
</dbReference>
<evidence type="ECO:0000313" key="4">
    <source>
        <dbReference type="Proteomes" id="UP000785625"/>
    </source>
</evidence>
<gene>
    <name evidence="3" type="ORF">H5975_06280</name>
</gene>
<organism evidence="3 4">
    <name type="scientific">Limosilactobacillus coleohominis</name>
    <dbReference type="NCBI Taxonomy" id="181675"/>
    <lineage>
        <taxon>Bacteria</taxon>
        <taxon>Bacillati</taxon>
        <taxon>Bacillota</taxon>
        <taxon>Bacilli</taxon>
        <taxon>Lactobacillales</taxon>
        <taxon>Lactobacillaceae</taxon>
        <taxon>Limosilactobacillus</taxon>
    </lineage>
</organism>
<dbReference type="RefSeq" id="WP_204785332.1">
    <property type="nucleotide sequence ID" value="NZ_JACJKU010000063.1"/>
</dbReference>
<sequence length="211" mass="24248">MANRIKEMRKKKGLSQKEFAKAFNEFAPNIKNVSYATISRWENGKNEPKLNTWLKLSDFFGVPISYLQGIDNQSRFLDTIKGSDHWSSEMVQGMSDRLTHDFVQSLQYSLSIENKALLVRVFSNTSALITKMVPSSPNEKIKKEELNQFSKIIDWLFYKAIGKEPMFASPSVYETATVNDDELIKTLKAINEFLETQPFKTDDKADKSNKK</sequence>
<dbReference type="InterPro" id="IPR001387">
    <property type="entry name" value="Cro/C1-type_HTH"/>
</dbReference>
<dbReference type="SUPFAM" id="SSF47413">
    <property type="entry name" value="lambda repressor-like DNA-binding domains"/>
    <property type="match status" value="1"/>
</dbReference>
<dbReference type="PANTHER" id="PTHR46558:SF11">
    <property type="entry name" value="HTH-TYPE TRANSCRIPTIONAL REGULATOR XRE"/>
    <property type="match status" value="1"/>
</dbReference>
<feature type="domain" description="HTH cro/C1-type" evidence="2">
    <location>
        <begin position="5"/>
        <end position="67"/>
    </location>
</feature>
<protein>
    <submittedName>
        <fullName evidence="3">Helix-turn-helix domain-containing protein</fullName>
    </submittedName>
</protein>
<evidence type="ECO:0000256" key="1">
    <source>
        <dbReference type="ARBA" id="ARBA00023125"/>
    </source>
</evidence>
<keyword evidence="1" id="KW-0238">DNA-binding</keyword>
<keyword evidence="4" id="KW-1185">Reference proteome</keyword>
<name>A0ABS2H0N5_9LACO</name>
<dbReference type="PANTHER" id="PTHR46558">
    <property type="entry name" value="TRACRIPTIONAL REGULATORY PROTEIN-RELATED-RELATED"/>
    <property type="match status" value="1"/>
</dbReference>
<dbReference type="Proteomes" id="UP000785625">
    <property type="component" value="Unassembled WGS sequence"/>
</dbReference>
<evidence type="ECO:0000313" key="3">
    <source>
        <dbReference type="EMBL" id="MBM6941074.1"/>
    </source>
</evidence>
<dbReference type="EMBL" id="JACJKU010000063">
    <property type="protein sequence ID" value="MBM6941074.1"/>
    <property type="molecule type" value="Genomic_DNA"/>
</dbReference>
<proteinExistence type="predicted"/>
<dbReference type="InterPro" id="IPR010982">
    <property type="entry name" value="Lambda_DNA-bd_dom_sf"/>
</dbReference>
<dbReference type="CDD" id="cd00093">
    <property type="entry name" value="HTH_XRE"/>
    <property type="match status" value="1"/>
</dbReference>
<accession>A0ABS2H0N5</accession>
<evidence type="ECO:0000259" key="2">
    <source>
        <dbReference type="PROSITE" id="PS50943"/>
    </source>
</evidence>
<dbReference type="SMART" id="SM00530">
    <property type="entry name" value="HTH_XRE"/>
    <property type="match status" value="1"/>
</dbReference>
<dbReference type="PROSITE" id="PS50943">
    <property type="entry name" value="HTH_CROC1"/>
    <property type="match status" value="1"/>
</dbReference>
<dbReference type="Pfam" id="PF01381">
    <property type="entry name" value="HTH_3"/>
    <property type="match status" value="1"/>
</dbReference>
<reference evidence="3 4" key="1">
    <citation type="journal article" date="2021" name="Sci. Rep.">
        <title>The distribution of antibiotic resistance genes in chicken gut microbiota commensals.</title>
        <authorList>
            <person name="Juricova H."/>
            <person name="Matiasovicova J."/>
            <person name="Kubasova T."/>
            <person name="Cejkova D."/>
            <person name="Rychlik I."/>
        </authorList>
    </citation>
    <scope>NUCLEOTIDE SEQUENCE [LARGE SCALE GENOMIC DNA]</scope>
    <source>
        <strain evidence="3 4">An574</strain>
    </source>
</reference>
<comment type="caution">
    <text evidence="3">The sequence shown here is derived from an EMBL/GenBank/DDBJ whole genome shotgun (WGS) entry which is preliminary data.</text>
</comment>